<dbReference type="EMBL" id="JMKI01000002">
    <property type="protein sequence ID" value="KEJ93463.1"/>
    <property type="molecule type" value="Genomic_DNA"/>
</dbReference>
<dbReference type="PANTHER" id="PTHR42663:SF6">
    <property type="entry name" value="HYDROLASE C777.06C-RELATED"/>
    <property type="match status" value="1"/>
</dbReference>
<dbReference type="GeneID" id="90982349"/>
<comment type="caution">
    <text evidence="2">The sequence shown here is derived from an EMBL/GenBank/DDBJ whole genome shotgun (WGS) entry which is preliminary data.</text>
</comment>
<dbReference type="eggNOG" id="COG1235">
    <property type="taxonomic scope" value="Bacteria"/>
</dbReference>
<evidence type="ECO:0000259" key="1">
    <source>
        <dbReference type="Pfam" id="PF12706"/>
    </source>
</evidence>
<feature type="domain" description="Metallo-beta-lactamase" evidence="1">
    <location>
        <begin position="45"/>
        <end position="227"/>
    </location>
</feature>
<dbReference type="Gene3D" id="3.60.15.10">
    <property type="entry name" value="Ribonuclease Z/Hydroxyacylglutathione hydrolase-like"/>
    <property type="match status" value="1"/>
</dbReference>
<dbReference type="Proteomes" id="UP000027665">
    <property type="component" value="Unassembled WGS sequence"/>
</dbReference>
<dbReference type="RefSeq" id="WP_051682487.1">
    <property type="nucleotide sequence ID" value="NZ_JMKI01000002.1"/>
</dbReference>
<dbReference type="PANTHER" id="PTHR42663">
    <property type="entry name" value="HYDROLASE C777.06C-RELATED-RELATED"/>
    <property type="match status" value="1"/>
</dbReference>
<accession>A0A073ISZ8</accession>
<dbReference type="AlphaFoldDB" id="A0A073ISZ8"/>
<reference evidence="2 3" key="1">
    <citation type="submission" date="2014-04" db="EMBL/GenBank/DDBJ databases">
        <title>Draft Genome Sequence of Synergistes jonesii.</title>
        <authorList>
            <person name="Coil D.A."/>
            <person name="Eisen J.A."/>
            <person name="Holland-Moritz H.E."/>
        </authorList>
    </citation>
    <scope>NUCLEOTIDE SEQUENCE [LARGE SCALE GENOMIC DNA]</scope>
    <source>
        <strain evidence="2 3">78-1</strain>
    </source>
</reference>
<sequence length="282" mass="31308">MSKENSYPDNFIRYIGTGGGRFSMIRQQRGTGGIWIGCRGLSGIIDPGPGSLAHICAANPTLLSDELDFVMLTHKHVDHSTDANVLIECMTQGGFEKKGTIIAPSDALFGDDRVIMEYSQRRAERIHIPRDGSVIDIGNGLAAEAVEHLHHGVECYGYIFRAPGVPEWGMISDSRMLPSFAQRYKNCEFISMNVTFPDRKKHLDHISIEEAKELLSQLNAKNAVFTHLGAMMTSPEGRHFLEDLDTERTDVTAARDGMVVDLETHEISFCGENFPASAPWQR</sequence>
<dbReference type="STRING" id="2754.EH55_01425"/>
<dbReference type="OrthoDB" id="9800940at2"/>
<dbReference type="SUPFAM" id="SSF56281">
    <property type="entry name" value="Metallo-hydrolase/oxidoreductase"/>
    <property type="match status" value="1"/>
</dbReference>
<protein>
    <recommendedName>
        <fullName evidence="1">Metallo-beta-lactamase domain-containing protein</fullName>
    </recommendedName>
</protein>
<dbReference type="InterPro" id="IPR036866">
    <property type="entry name" value="RibonucZ/Hydroxyglut_hydro"/>
</dbReference>
<gene>
    <name evidence="2" type="ORF">EH55_01425</name>
</gene>
<dbReference type="CDD" id="cd07741">
    <property type="entry name" value="metallo-hydrolase-like_MBL-fold"/>
    <property type="match status" value="1"/>
</dbReference>
<proteinExistence type="predicted"/>
<organism evidence="2 3">
    <name type="scientific">Synergistes jonesii</name>
    <dbReference type="NCBI Taxonomy" id="2754"/>
    <lineage>
        <taxon>Bacteria</taxon>
        <taxon>Thermotogati</taxon>
        <taxon>Synergistota</taxon>
        <taxon>Synergistia</taxon>
        <taxon>Synergistales</taxon>
        <taxon>Synergistaceae</taxon>
        <taxon>Synergistes</taxon>
    </lineage>
</organism>
<evidence type="ECO:0000313" key="3">
    <source>
        <dbReference type="Proteomes" id="UP000027665"/>
    </source>
</evidence>
<keyword evidence="3" id="KW-1185">Reference proteome</keyword>
<evidence type="ECO:0000313" key="2">
    <source>
        <dbReference type="EMBL" id="KEJ93463.1"/>
    </source>
</evidence>
<dbReference type="Pfam" id="PF12706">
    <property type="entry name" value="Lactamase_B_2"/>
    <property type="match status" value="1"/>
</dbReference>
<name>A0A073ISZ8_9BACT</name>
<dbReference type="InterPro" id="IPR001279">
    <property type="entry name" value="Metallo-B-lactamas"/>
</dbReference>